<protein>
    <submittedName>
        <fullName evidence="1">Uncharacterized protein</fullName>
    </submittedName>
</protein>
<reference evidence="1 3" key="1">
    <citation type="submission" date="2014-08" db="EMBL/GenBank/DDBJ databases">
        <authorList>
            <person name="Bunnell A."/>
            <person name="Chain P.S."/>
            <person name="Chertkov O."/>
            <person name="Currie B.J."/>
            <person name="Daligault H.E."/>
            <person name="Davenport K.W."/>
            <person name="Davis C."/>
            <person name="Gleasner C.D."/>
            <person name="Johnson S.L."/>
            <person name="Kaestli M."/>
            <person name="Koren S."/>
            <person name="Kunde Y.A."/>
            <person name="Mayo M."/>
            <person name="McMurry K.K."/>
            <person name="Price E.P."/>
            <person name="Reitenga K.G."/>
            <person name="Robison R."/>
            <person name="Rosovitz M.J."/>
            <person name="Sarovich D.S."/>
            <person name="Teshima H."/>
        </authorList>
    </citation>
    <scope>NUCLEOTIDE SEQUENCE [LARGE SCALE GENOMIC DNA]</scope>
    <source>
        <strain evidence="1 3">MSHR44</strain>
    </source>
</reference>
<evidence type="ECO:0000313" key="2">
    <source>
        <dbReference type="EMBL" id="PJO62322.1"/>
    </source>
</evidence>
<reference evidence="2 4" key="2">
    <citation type="submission" date="2017-11" db="EMBL/GenBank/DDBJ databases">
        <title>Molecular characterization of Burkholderia pseudomallei and closely related isolates from Vietnam.</title>
        <authorList>
            <person name="Ustinov D.V."/>
            <person name="Antonov A.S."/>
            <person name="Avdusheva E.F."/>
            <person name="Shpak I.M."/>
            <person name="Zakharova I.B."/>
            <person name="Thi L.A."/>
            <person name="Teteryatnikova N."/>
            <person name="Lopasteyskaya Y.A."/>
            <person name="Kuzyutina J.A."/>
            <person name="Ngo T.N."/>
            <person name="Victorov D.V."/>
        </authorList>
    </citation>
    <scope>NUCLEOTIDE SEQUENCE [LARGE SCALE GENOMIC DNA]</scope>
    <source>
        <strain evidence="2 4">V1512</strain>
    </source>
</reference>
<proteinExistence type="predicted"/>
<sequence length="66" mass="7478">MAQYANVARDARNERNLAMGIGAPRVSAIMQLMRHMAARRPNTATLPEWLRLATRAVLAIMRKAFR</sequence>
<evidence type="ECO:0000313" key="1">
    <source>
        <dbReference type="EMBL" id="KGX07143.1"/>
    </source>
</evidence>
<gene>
    <name evidence="2" type="ORF">CWD88_31805</name>
    <name evidence="1" type="ORF">Y036_3343</name>
</gene>
<comment type="caution">
    <text evidence="1">The sequence shown here is derived from an EMBL/GenBank/DDBJ whole genome shotgun (WGS) entry which is preliminary data.</text>
</comment>
<dbReference type="AlphaFoldDB" id="A0AA40ME73"/>
<dbReference type="GeneID" id="93060787"/>
<evidence type="ECO:0000313" key="3">
    <source>
        <dbReference type="Proteomes" id="UP000030475"/>
    </source>
</evidence>
<name>A0AA40ME73_BURPE</name>
<dbReference type="Proteomes" id="UP000030475">
    <property type="component" value="Unassembled WGS sequence"/>
</dbReference>
<accession>A0AA40ME73</accession>
<evidence type="ECO:0000313" key="4">
    <source>
        <dbReference type="Proteomes" id="UP000231878"/>
    </source>
</evidence>
<dbReference type="Proteomes" id="UP000231878">
    <property type="component" value="Unassembled WGS sequence"/>
</dbReference>
<dbReference type="EMBL" id="PHRB01000048">
    <property type="protein sequence ID" value="PJO62322.1"/>
    <property type="molecule type" value="Genomic_DNA"/>
</dbReference>
<dbReference type="EMBL" id="JQIM01000010">
    <property type="protein sequence ID" value="KGX07143.1"/>
    <property type="molecule type" value="Genomic_DNA"/>
</dbReference>
<dbReference type="RefSeq" id="WP_004192462.1">
    <property type="nucleotide sequence ID" value="NZ_AP028071.1"/>
</dbReference>
<organism evidence="1 3">
    <name type="scientific">Burkholderia pseudomallei</name>
    <name type="common">Pseudomonas pseudomallei</name>
    <dbReference type="NCBI Taxonomy" id="28450"/>
    <lineage>
        <taxon>Bacteria</taxon>
        <taxon>Pseudomonadati</taxon>
        <taxon>Pseudomonadota</taxon>
        <taxon>Betaproteobacteria</taxon>
        <taxon>Burkholderiales</taxon>
        <taxon>Burkholderiaceae</taxon>
        <taxon>Burkholderia</taxon>
        <taxon>pseudomallei group</taxon>
    </lineage>
</organism>